<organism evidence="2 3">
    <name type="scientific">Candidatus Giovannonibacteria bacterium GW2011_GWA2_44_26</name>
    <dbReference type="NCBI Taxonomy" id="1618648"/>
    <lineage>
        <taxon>Bacteria</taxon>
        <taxon>Candidatus Giovannoniibacteriota</taxon>
    </lineage>
</organism>
<dbReference type="Proteomes" id="UP000033945">
    <property type="component" value="Unassembled WGS sequence"/>
</dbReference>
<comment type="caution">
    <text evidence="2">The sequence shown here is derived from an EMBL/GenBank/DDBJ whole genome shotgun (WGS) entry which is preliminary data.</text>
</comment>
<protein>
    <recommendedName>
        <fullName evidence="1">ParB-like N-terminal domain-containing protein</fullName>
    </recommendedName>
</protein>
<proteinExistence type="predicted"/>
<dbReference type="SUPFAM" id="SSF110849">
    <property type="entry name" value="ParB/Sulfiredoxin"/>
    <property type="match status" value="1"/>
</dbReference>
<accession>A0A0G1ITF5</accession>
<dbReference type="InterPro" id="IPR036086">
    <property type="entry name" value="ParB/Sulfiredoxin_sf"/>
</dbReference>
<dbReference type="Gene3D" id="3.90.1530.10">
    <property type="entry name" value="Conserved hypothetical protein from pyrococcus furiosus pfu- 392566-001, ParB domain"/>
    <property type="match status" value="1"/>
</dbReference>
<feature type="domain" description="ParB-like N-terminal" evidence="1">
    <location>
        <begin position="6"/>
        <end position="97"/>
    </location>
</feature>
<dbReference type="EMBL" id="LCIT01000012">
    <property type="protein sequence ID" value="KKT62445.1"/>
    <property type="molecule type" value="Genomic_DNA"/>
</dbReference>
<sequence length="264" mass="29518">MTKTKTQIKTVKIKECVPNSWNPNEMNARQFSSLKKALTRYGQTKPIQIGVWPNMKVKDGYVIVGGYHTWKVLGELGNDEIEANVHDFKSEDEAKLYGLTDNIHGSNQQLKLGKLAYELTQNGYSIKEIASNLGEEDVNVKDALDLIKDEIEKKMIELKKAERENFVALNFIVDKDPKEAADEFIKAVTAFAKTKGVKVGKVTQDINKSRETIALISFNVTNPQKTVIDEALAEVAKAESVSESKALEIICSDRITEINGNKQK</sequence>
<dbReference type="AlphaFoldDB" id="A0A0G1ITF5"/>
<gene>
    <name evidence="2" type="ORF">UW55_C0012G0005</name>
</gene>
<evidence type="ECO:0000259" key="1">
    <source>
        <dbReference type="Pfam" id="PF02195"/>
    </source>
</evidence>
<reference evidence="2 3" key="1">
    <citation type="journal article" date="2015" name="Nature">
        <title>rRNA introns, odd ribosomes, and small enigmatic genomes across a large radiation of phyla.</title>
        <authorList>
            <person name="Brown C.T."/>
            <person name="Hug L.A."/>
            <person name="Thomas B.C."/>
            <person name="Sharon I."/>
            <person name="Castelle C.J."/>
            <person name="Singh A."/>
            <person name="Wilkins M.J."/>
            <person name="Williams K.H."/>
            <person name="Banfield J.F."/>
        </authorList>
    </citation>
    <scope>NUCLEOTIDE SEQUENCE [LARGE SCALE GENOMIC DNA]</scope>
</reference>
<evidence type="ECO:0000313" key="3">
    <source>
        <dbReference type="Proteomes" id="UP000033945"/>
    </source>
</evidence>
<name>A0A0G1ITF5_9BACT</name>
<evidence type="ECO:0000313" key="2">
    <source>
        <dbReference type="EMBL" id="KKT62445.1"/>
    </source>
</evidence>
<dbReference type="InterPro" id="IPR003115">
    <property type="entry name" value="ParB_N"/>
</dbReference>
<dbReference type="Pfam" id="PF02195">
    <property type="entry name" value="ParB_N"/>
    <property type="match status" value="1"/>
</dbReference>